<dbReference type="GO" id="GO:0005992">
    <property type="term" value="P:trehalose biosynthetic process"/>
    <property type="evidence" value="ECO:0007669"/>
    <property type="project" value="InterPro"/>
</dbReference>
<comment type="caution">
    <text evidence="1">The sequence shown here is derived from an EMBL/GenBank/DDBJ whole genome shotgun (WGS) entry which is preliminary data.</text>
</comment>
<dbReference type="GO" id="GO:0005829">
    <property type="term" value="C:cytosol"/>
    <property type="evidence" value="ECO:0007669"/>
    <property type="project" value="TreeGrafter"/>
</dbReference>
<proteinExistence type="predicted"/>
<dbReference type="EMBL" id="JAMZMK010000621">
    <property type="protein sequence ID" value="KAI7756044.1"/>
    <property type="molecule type" value="Genomic_DNA"/>
</dbReference>
<dbReference type="AlphaFoldDB" id="A0AAD5DA83"/>
<dbReference type="Gene3D" id="3.40.50.2000">
    <property type="entry name" value="Glycogen Phosphorylase B"/>
    <property type="match status" value="1"/>
</dbReference>
<accession>A0AAD5DA83</accession>
<dbReference type="PANTHER" id="PTHR10788">
    <property type="entry name" value="TREHALOSE-6-PHOSPHATE SYNTHASE"/>
    <property type="match status" value="1"/>
</dbReference>
<name>A0AAD5DA83_AMBAR</name>
<dbReference type="GO" id="GO:0004805">
    <property type="term" value="F:trehalose-phosphatase activity"/>
    <property type="evidence" value="ECO:0007669"/>
    <property type="project" value="TreeGrafter"/>
</dbReference>
<evidence type="ECO:0000313" key="2">
    <source>
        <dbReference type="Proteomes" id="UP001206925"/>
    </source>
</evidence>
<keyword evidence="2" id="KW-1185">Reference proteome</keyword>
<sequence>WICLSKNVVIVYGFGGGGYEKEVTGSSTGHSPKELSKLNRSSHFAEQENWSAEKKMTEKVMKGIFCLFDLLFSFHTCDYARHFVSACTWILGLEGTPKGVEDQGRLTHVVAFPIGSGSED</sequence>
<dbReference type="PANTHER" id="PTHR10788:SF106">
    <property type="entry name" value="BCDNA.GH08860"/>
    <property type="match status" value="1"/>
</dbReference>
<gene>
    <name evidence="1" type="ORF">M8C21_007691</name>
</gene>
<evidence type="ECO:0000313" key="1">
    <source>
        <dbReference type="EMBL" id="KAI7756044.1"/>
    </source>
</evidence>
<reference evidence="1" key="1">
    <citation type="submission" date="2022-06" db="EMBL/GenBank/DDBJ databases">
        <title>Uncovering the hologenomic basis of an extraordinary plant invasion.</title>
        <authorList>
            <person name="Bieker V.C."/>
            <person name="Martin M.D."/>
            <person name="Gilbert T."/>
            <person name="Hodgins K."/>
            <person name="Battlay P."/>
            <person name="Petersen B."/>
            <person name="Wilson J."/>
        </authorList>
    </citation>
    <scope>NUCLEOTIDE SEQUENCE</scope>
    <source>
        <strain evidence="1">AA19_3_7</strain>
        <tissue evidence="1">Leaf</tissue>
    </source>
</reference>
<organism evidence="1 2">
    <name type="scientific">Ambrosia artemisiifolia</name>
    <name type="common">Common ragweed</name>
    <dbReference type="NCBI Taxonomy" id="4212"/>
    <lineage>
        <taxon>Eukaryota</taxon>
        <taxon>Viridiplantae</taxon>
        <taxon>Streptophyta</taxon>
        <taxon>Embryophyta</taxon>
        <taxon>Tracheophyta</taxon>
        <taxon>Spermatophyta</taxon>
        <taxon>Magnoliopsida</taxon>
        <taxon>eudicotyledons</taxon>
        <taxon>Gunneridae</taxon>
        <taxon>Pentapetalae</taxon>
        <taxon>asterids</taxon>
        <taxon>campanulids</taxon>
        <taxon>Asterales</taxon>
        <taxon>Asteraceae</taxon>
        <taxon>Asteroideae</taxon>
        <taxon>Heliantheae alliance</taxon>
        <taxon>Heliantheae</taxon>
        <taxon>Ambrosia</taxon>
    </lineage>
</organism>
<dbReference type="InterPro" id="IPR001830">
    <property type="entry name" value="Glyco_trans_20"/>
</dbReference>
<dbReference type="Pfam" id="PF00982">
    <property type="entry name" value="Glyco_transf_20"/>
    <property type="match status" value="1"/>
</dbReference>
<dbReference type="Proteomes" id="UP001206925">
    <property type="component" value="Unassembled WGS sequence"/>
</dbReference>
<dbReference type="SUPFAM" id="SSF53756">
    <property type="entry name" value="UDP-Glycosyltransferase/glycogen phosphorylase"/>
    <property type="match status" value="1"/>
</dbReference>
<dbReference type="GO" id="GO:0003825">
    <property type="term" value="F:alpha,alpha-trehalose-phosphate synthase (UDP-forming) activity"/>
    <property type="evidence" value="ECO:0007669"/>
    <property type="project" value="TreeGrafter"/>
</dbReference>
<feature type="non-terminal residue" evidence="1">
    <location>
        <position position="1"/>
    </location>
</feature>
<protein>
    <submittedName>
        <fullName evidence="1">Uncharacterized protein</fullName>
    </submittedName>
</protein>